<proteinExistence type="predicted"/>
<dbReference type="AlphaFoldDB" id="A0A1G8EU37"/>
<evidence type="ECO:0000313" key="1">
    <source>
        <dbReference type="EMBL" id="SDH73229.1"/>
    </source>
</evidence>
<protein>
    <submittedName>
        <fullName evidence="1">Uncharacterized protein</fullName>
    </submittedName>
</protein>
<dbReference type="EMBL" id="FNDD01000026">
    <property type="protein sequence ID" value="SDH73229.1"/>
    <property type="molecule type" value="Genomic_DNA"/>
</dbReference>
<gene>
    <name evidence="1" type="ORF">SAMN04488136_12664</name>
</gene>
<evidence type="ECO:0000313" key="2">
    <source>
        <dbReference type="Proteomes" id="UP000198854"/>
    </source>
</evidence>
<reference evidence="1 2" key="1">
    <citation type="submission" date="2016-10" db="EMBL/GenBank/DDBJ databases">
        <authorList>
            <person name="de Groot N.N."/>
        </authorList>
    </citation>
    <scope>NUCLEOTIDE SEQUENCE [LARGE SCALE GENOMIC DNA]</scope>
    <source>
        <strain evidence="1 2">CGMCC 1.10228</strain>
    </source>
</reference>
<dbReference type="Proteomes" id="UP000198854">
    <property type="component" value="Unassembled WGS sequence"/>
</dbReference>
<keyword evidence="2" id="KW-1185">Reference proteome</keyword>
<dbReference type="STRING" id="861298.SAMN04488136_12664"/>
<name>A0A1G8EU37_9VIBR</name>
<dbReference type="OrthoDB" id="6434633at2"/>
<sequence>MDFYDDLERFKLKTQQHDIVFKQFSAKSGRGSKRTNHPIYKQLATSTAQGPNAALATVNFDELSTVPRAHVGMPESKLTSHHNVDVRPSVVIFDSVSKMSAKRSAERLARQVHSEFSDNSLPSERVIDSSTTEKALTGTV</sequence>
<organism evidence="1 2">
    <name type="scientific">Vibrio xiamenensis</name>
    <dbReference type="NCBI Taxonomy" id="861298"/>
    <lineage>
        <taxon>Bacteria</taxon>
        <taxon>Pseudomonadati</taxon>
        <taxon>Pseudomonadota</taxon>
        <taxon>Gammaproteobacteria</taxon>
        <taxon>Vibrionales</taxon>
        <taxon>Vibrionaceae</taxon>
        <taxon>Vibrio</taxon>
    </lineage>
</organism>
<dbReference type="RefSeq" id="WP_093277501.1">
    <property type="nucleotide sequence ID" value="NZ_FNDD01000026.1"/>
</dbReference>
<accession>A0A1G8EU37</accession>